<name>A0A0N9PMI3_9VIRU</name>
<dbReference type="Proteomes" id="UP000319438">
    <property type="component" value="Segment"/>
</dbReference>
<dbReference type="InterPro" id="IPR045415">
    <property type="entry name" value="DUF5896"/>
</dbReference>
<accession>A0A0N9PMI3</accession>
<protein>
    <submittedName>
        <fullName evidence="1">Uncharacterized protein</fullName>
    </submittedName>
</protein>
<sequence>MFEFLEKGELVSLALEDENALRFAKRRVAKEKGAGERIREFWRKRRTNYKHRDENLPREEQLQSTKKFITCPSRTPKKYMLCHTTDTVNLLRIKGTNVRSCTISGDCGEKIMKFHLVPCNKEKVFIVELPESLPIINVVYRVLFVEFDADDISGVQQKGEYIARDARREFMRKEHRFRHECSTKVVVRNGSIYPSELFGIPEMSF</sequence>
<organism evidence="1 2">
    <name type="scientific">Port-miou virus</name>
    <dbReference type="NCBI Taxonomy" id="1733873"/>
    <lineage>
        <taxon>Viruses</taxon>
        <taxon>Varidnaviria</taxon>
        <taxon>Bamfordvirae</taxon>
        <taxon>Nucleocytoviricota</taxon>
        <taxon>Megaviricetes</taxon>
        <taxon>Pimascovirales</taxon>
        <taxon>Pimascovirales incertae sedis</taxon>
        <taxon>Marseilleviridae</taxon>
        <taxon>Losannavirus</taxon>
        <taxon>Losannavirus lausannense</taxon>
        <taxon>Lausannevirus</taxon>
    </lineage>
</organism>
<dbReference type="EMBL" id="KT428292">
    <property type="protein sequence ID" value="ALH07071.1"/>
    <property type="molecule type" value="Genomic_DNA"/>
</dbReference>
<proteinExistence type="predicted"/>
<reference evidence="1" key="1">
    <citation type="journal article" date="2015" name="Genome Announc.">
        <title>Complete Genome Sequence of a New Member of the Marseilleviridae Recovered from the Brackish Submarine Spring in the Cassis Port-Miou Calanque, France.</title>
        <authorList>
            <person name="Doutre G."/>
            <person name="Arfib B."/>
            <person name="Rochette P."/>
            <person name="Claverie J.M."/>
            <person name="Bonin P."/>
            <person name="Abergel C."/>
        </authorList>
    </citation>
    <scope>NUCLEOTIDE SEQUENCE [LARGE SCALE GENOMIC DNA]</scope>
    <source>
        <strain evidence="1">1</strain>
    </source>
</reference>
<evidence type="ECO:0000313" key="1">
    <source>
        <dbReference type="EMBL" id="ALH07071.1"/>
    </source>
</evidence>
<dbReference type="Pfam" id="PF19248">
    <property type="entry name" value="DUF5896"/>
    <property type="match status" value="1"/>
</dbReference>
<evidence type="ECO:0000313" key="2">
    <source>
        <dbReference type="Proteomes" id="UP000319438"/>
    </source>
</evidence>
<gene>
    <name evidence="1" type="ORF">PMV_373</name>
</gene>